<keyword evidence="2" id="KW-0808">Transferase</keyword>
<keyword evidence="3" id="KW-1185">Reference proteome</keyword>
<evidence type="ECO:0000259" key="1">
    <source>
        <dbReference type="Pfam" id="PF04230"/>
    </source>
</evidence>
<dbReference type="Proteomes" id="UP000199698">
    <property type="component" value="Unassembled WGS sequence"/>
</dbReference>
<gene>
    <name evidence="2" type="ORF">GA0061080_100431</name>
</gene>
<dbReference type="GO" id="GO:0016740">
    <property type="term" value="F:transferase activity"/>
    <property type="evidence" value="ECO:0007669"/>
    <property type="project" value="UniProtKB-KW"/>
</dbReference>
<protein>
    <submittedName>
        <fullName evidence="2">Exopolysaccharide biosynthesis protein EpsI, predicted pyruvyl transferase</fullName>
    </submittedName>
</protein>
<dbReference type="STRING" id="1798183.GA0061080_100431"/>
<name>A0A1C3ZD65_9GAMM</name>
<evidence type="ECO:0000313" key="3">
    <source>
        <dbReference type="Proteomes" id="UP000199698"/>
    </source>
</evidence>
<evidence type="ECO:0000313" key="2">
    <source>
        <dbReference type="EMBL" id="SCB80220.1"/>
    </source>
</evidence>
<dbReference type="InterPro" id="IPR007345">
    <property type="entry name" value="Polysacch_pyruvyl_Trfase"/>
</dbReference>
<sequence length="285" mass="33219">MKIDMRDFLSNYSDKKVYFITNPGNAGDAFITYSTYCLFDELNICYEIIDPNNDISISNEILFFSGGGNLVEGKYDHLYKKLKKYLNNNKCIILPHTIWGYKDLVQETHRNLIIICREKVSYELCVLNGANKNNLFLSDDMAFYFPQNELSQFAIKGRGHGYCLRTDGESSKLLYINEFNKDISLSWNGELWGNYLLSKYVTYSLASYLSQFDEIETDRLHISIFAAMLNKKVIMYPNNYYKNRAIFENSIMQKYKNVNFVNTSTDLLHSDYVMNLLKNAHLITD</sequence>
<reference evidence="3" key="1">
    <citation type="submission" date="2016-08" db="EMBL/GenBank/DDBJ databases">
        <authorList>
            <person name="Varghese N."/>
            <person name="Submissions Spin"/>
        </authorList>
    </citation>
    <scope>NUCLEOTIDE SEQUENCE [LARGE SCALE GENOMIC DNA]</scope>
    <source>
        <strain evidence="3">R-53144</strain>
    </source>
</reference>
<proteinExistence type="predicted"/>
<dbReference type="AlphaFoldDB" id="A0A1C3ZD65"/>
<dbReference type="Pfam" id="PF04230">
    <property type="entry name" value="PS_pyruv_trans"/>
    <property type="match status" value="1"/>
</dbReference>
<organism evidence="2 3">
    <name type="scientific">Gilliamella intestini</name>
    <dbReference type="NCBI Taxonomy" id="1798183"/>
    <lineage>
        <taxon>Bacteria</taxon>
        <taxon>Pseudomonadati</taxon>
        <taxon>Pseudomonadota</taxon>
        <taxon>Gammaproteobacteria</taxon>
        <taxon>Orbales</taxon>
        <taxon>Orbaceae</taxon>
        <taxon>Gilliamella</taxon>
    </lineage>
</organism>
<accession>A0A1C3ZD65</accession>
<feature type="domain" description="Polysaccharide pyruvyl transferase" evidence="1">
    <location>
        <begin position="25"/>
        <end position="239"/>
    </location>
</feature>
<dbReference type="EMBL" id="FMBA01000004">
    <property type="protein sequence ID" value="SCB80220.1"/>
    <property type="molecule type" value="Genomic_DNA"/>
</dbReference>